<name>A0AAD1R326_PELCU</name>
<evidence type="ECO:0000313" key="3">
    <source>
        <dbReference type="Proteomes" id="UP001295444"/>
    </source>
</evidence>
<reference evidence="2" key="1">
    <citation type="submission" date="2022-03" db="EMBL/GenBank/DDBJ databases">
        <authorList>
            <person name="Alioto T."/>
            <person name="Alioto T."/>
            <person name="Gomez Garrido J."/>
        </authorList>
    </citation>
    <scope>NUCLEOTIDE SEQUENCE</scope>
</reference>
<proteinExistence type="predicted"/>
<sequence length="110" mass="12432">QANPIQTHLPAFDQRYLQEDPAPLHAQYRDSTEEHTAGHEKQVLPRSSCSLPPLACTARPDTKTRAENTPTAHRRRNPAEKSSLPLFPAHLSSLQCWHRLSNEDLVGDEF</sequence>
<evidence type="ECO:0000313" key="2">
    <source>
        <dbReference type="EMBL" id="CAH2222619.1"/>
    </source>
</evidence>
<organism evidence="2 3">
    <name type="scientific">Pelobates cultripes</name>
    <name type="common">Western spadefoot toad</name>
    <dbReference type="NCBI Taxonomy" id="61616"/>
    <lineage>
        <taxon>Eukaryota</taxon>
        <taxon>Metazoa</taxon>
        <taxon>Chordata</taxon>
        <taxon>Craniata</taxon>
        <taxon>Vertebrata</taxon>
        <taxon>Euteleostomi</taxon>
        <taxon>Amphibia</taxon>
        <taxon>Batrachia</taxon>
        <taxon>Anura</taxon>
        <taxon>Pelobatoidea</taxon>
        <taxon>Pelobatidae</taxon>
        <taxon>Pelobates</taxon>
    </lineage>
</organism>
<feature type="compositionally biased region" description="Basic and acidic residues" evidence="1">
    <location>
        <begin position="27"/>
        <end position="43"/>
    </location>
</feature>
<evidence type="ECO:0000256" key="1">
    <source>
        <dbReference type="SAM" id="MobiDB-lite"/>
    </source>
</evidence>
<keyword evidence="3" id="KW-1185">Reference proteome</keyword>
<protein>
    <submittedName>
        <fullName evidence="2">Uncharacterized protein</fullName>
    </submittedName>
</protein>
<dbReference type="EMBL" id="OW240912">
    <property type="protein sequence ID" value="CAH2222619.1"/>
    <property type="molecule type" value="Genomic_DNA"/>
</dbReference>
<dbReference type="AlphaFoldDB" id="A0AAD1R326"/>
<dbReference type="Proteomes" id="UP001295444">
    <property type="component" value="Chromosome 01"/>
</dbReference>
<feature type="region of interest" description="Disordered" evidence="1">
    <location>
        <begin position="21"/>
        <end position="84"/>
    </location>
</feature>
<gene>
    <name evidence="2" type="ORF">PECUL_23A017452</name>
</gene>
<feature type="non-terminal residue" evidence="2">
    <location>
        <position position="1"/>
    </location>
</feature>
<accession>A0AAD1R326</accession>